<dbReference type="EMBL" id="MCFL01000006">
    <property type="protein sequence ID" value="ORZ39280.1"/>
    <property type="molecule type" value="Genomic_DNA"/>
</dbReference>
<evidence type="ECO:0000256" key="12">
    <source>
        <dbReference type="SAM" id="MobiDB-lite"/>
    </source>
</evidence>
<evidence type="ECO:0000313" key="15">
    <source>
        <dbReference type="Proteomes" id="UP000193411"/>
    </source>
</evidence>
<evidence type="ECO:0000256" key="10">
    <source>
        <dbReference type="ARBA" id="ARBA00023136"/>
    </source>
</evidence>
<dbReference type="Pfam" id="PF04281">
    <property type="entry name" value="Tom22"/>
    <property type="match status" value="1"/>
</dbReference>
<keyword evidence="7 13" id="KW-1133">Transmembrane helix</keyword>
<name>A0A1Y2HXJ0_9FUNG</name>
<dbReference type="PANTHER" id="PTHR12504:SF0">
    <property type="entry name" value="MITOCHONDRIAL IMPORT RECEPTOR SUBUNIT TOM22 HOMOLOG"/>
    <property type="match status" value="1"/>
</dbReference>
<evidence type="ECO:0000256" key="7">
    <source>
        <dbReference type="ARBA" id="ARBA00022989"/>
    </source>
</evidence>
<dbReference type="Proteomes" id="UP000193411">
    <property type="component" value="Unassembled WGS sequence"/>
</dbReference>
<evidence type="ECO:0000256" key="4">
    <source>
        <dbReference type="ARBA" id="ARBA00022692"/>
    </source>
</evidence>
<keyword evidence="10 13" id="KW-0472">Membrane</keyword>
<keyword evidence="5" id="KW-1000">Mitochondrion outer membrane</keyword>
<evidence type="ECO:0000256" key="11">
    <source>
        <dbReference type="ARBA" id="ARBA00023170"/>
    </source>
</evidence>
<keyword evidence="8" id="KW-0811">Translocation</keyword>
<evidence type="ECO:0000256" key="6">
    <source>
        <dbReference type="ARBA" id="ARBA00022927"/>
    </source>
</evidence>
<reference evidence="14 15" key="1">
    <citation type="submission" date="2016-07" db="EMBL/GenBank/DDBJ databases">
        <title>Pervasive Adenine N6-methylation of Active Genes in Fungi.</title>
        <authorList>
            <consortium name="DOE Joint Genome Institute"/>
            <person name="Mondo S.J."/>
            <person name="Dannebaum R.O."/>
            <person name="Kuo R.C."/>
            <person name="Labutti K."/>
            <person name="Haridas S."/>
            <person name="Kuo A."/>
            <person name="Salamov A."/>
            <person name="Ahrendt S.R."/>
            <person name="Lipzen A."/>
            <person name="Sullivan W."/>
            <person name="Andreopoulos W.B."/>
            <person name="Clum A."/>
            <person name="Lindquist E."/>
            <person name="Daum C."/>
            <person name="Ramamoorthy G.K."/>
            <person name="Gryganskyi A."/>
            <person name="Culley D."/>
            <person name="Magnuson J.K."/>
            <person name="James T.Y."/>
            <person name="O'Malley M.A."/>
            <person name="Stajich J.E."/>
            <person name="Spatafora J.W."/>
            <person name="Visel A."/>
            <person name="Grigoriev I.V."/>
        </authorList>
    </citation>
    <scope>NUCLEOTIDE SEQUENCE [LARGE SCALE GENOMIC DNA]</scope>
    <source>
        <strain evidence="14 15">PL171</strain>
    </source>
</reference>
<dbReference type="CDD" id="cd22884">
    <property type="entry name" value="TOM22"/>
    <property type="match status" value="1"/>
</dbReference>
<dbReference type="STRING" id="765915.A0A1Y2HXJ0"/>
<comment type="caution">
    <text evidence="14">The sequence shown here is derived from an EMBL/GenBank/DDBJ whole genome shotgun (WGS) entry which is preliminary data.</text>
</comment>
<organism evidence="14 15">
    <name type="scientific">Catenaria anguillulae PL171</name>
    <dbReference type="NCBI Taxonomy" id="765915"/>
    <lineage>
        <taxon>Eukaryota</taxon>
        <taxon>Fungi</taxon>
        <taxon>Fungi incertae sedis</taxon>
        <taxon>Blastocladiomycota</taxon>
        <taxon>Blastocladiomycetes</taxon>
        <taxon>Blastocladiales</taxon>
        <taxon>Catenariaceae</taxon>
        <taxon>Catenaria</taxon>
    </lineage>
</organism>
<proteinExistence type="inferred from homology"/>
<evidence type="ECO:0000256" key="5">
    <source>
        <dbReference type="ARBA" id="ARBA00022787"/>
    </source>
</evidence>
<gene>
    <name evidence="14" type="ORF">BCR44DRAFT_151899</name>
</gene>
<keyword evidence="6" id="KW-0653">Protein transport</keyword>
<accession>A0A1Y2HXJ0</accession>
<evidence type="ECO:0000256" key="2">
    <source>
        <dbReference type="ARBA" id="ARBA00009874"/>
    </source>
</evidence>
<evidence type="ECO:0000256" key="8">
    <source>
        <dbReference type="ARBA" id="ARBA00023010"/>
    </source>
</evidence>
<keyword evidence="15" id="KW-1185">Reference proteome</keyword>
<keyword evidence="4 13" id="KW-0812">Transmembrane</keyword>
<dbReference type="OrthoDB" id="10016939at2759"/>
<dbReference type="GO" id="GO:0005741">
    <property type="term" value="C:mitochondrial outer membrane"/>
    <property type="evidence" value="ECO:0007669"/>
    <property type="project" value="UniProtKB-SubCell"/>
</dbReference>
<feature type="region of interest" description="Disordered" evidence="12">
    <location>
        <begin position="1"/>
        <end position="27"/>
    </location>
</feature>
<keyword evidence="3" id="KW-0813">Transport</keyword>
<protein>
    <submittedName>
        <fullName evidence="14">Mitochondrial import receptor subunit Tom22-domain-containing protein</fullName>
    </submittedName>
</protein>
<evidence type="ECO:0000256" key="9">
    <source>
        <dbReference type="ARBA" id="ARBA00023128"/>
    </source>
</evidence>
<dbReference type="PANTHER" id="PTHR12504">
    <property type="entry name" value="MITOCHONDRIAL IMPORT RECEPTOR SUBUNIT TOM22"/>
    <property type="match status" value="1"/>
</dbReference>
<keyword evidence="11 14" id="KW-0675">Receptor</keyword>
<evidence type="ECO:0000256" key="1">
    <source>
        <dbReference type="ARBA" id="ARBA00004572"/>
    </source>
</evidence>
<evidence type="ECO:0000256" key="3">
    <source>
        <dbReference type="ARBA" id="ARBA00022448"/>
    </source>
</evidence>
<keyword evidence="9" id="KW-0496">Mitochondrion</keyword>
<evidence type="ECO:0000256" key="13">
    <source>
        <dbReference type="SAM" id="Phobius"/>
    </source>
</evidence>
<dbReference type="GO" id="GO:0006886">
    <property type="term" value="P:intracellular protein transport"/>
    <property type="evidence" value="ECO:0007669"/>
    <property type="project" value="InterPro"/>
</dbReference>
<feature type="compositionally biased region" description="Low complexity" evidence="12">
    <location>
        <begin position="10"/>
        <end position="23"/>
    </location>
</feature>
<comment type="similarity">
    <text evidence="2">Belongs to the Tom22 family.</text>
</comment>
<comment type="subcellular location">
    <subcellularLocation>
        <location evidence="1">Mitochondrion outer membrane</location>
        <topology evidence="1">Single-pass membrane protein</topology>
    </subcellularLocation>
</comment>
<evidence type="ECO:0000313" key="14">
    <source>
        <dbReference type="EMBL" id="ORZ39280.1"/>
    </source>
</evidence>
<dbReference type="AlphaFoldDB" id="A0A1Y2HXJ0"/>
<sequence length="153" mass="16139">MVRLTDVPDHSGSSSDSDAGHYSTDYDSDAESEFSVTDESFIDRLAALADVIPPHVRYSVSSKLASLGSLSKATAFFLGRAAWVLSTTALVMVAPLVYEMEKETHIEILEREQRMREQSTQQLMGGQPGAPGAVVPGAAASPAAVGGIVPPGF</sequence>
<dbReference type="InterPro" id="IPR005683">
    <property type="entry name" value="Tom22"/>
</dbReference>
<feature type="transmembrane region" description="Helical" evidence="13">
    <location>
        <begin position="77"/>
        <end position="98"/>
    </location>
</feature>